<evidence type="ECO:0000256" key="4">
    <source>
        <dbReference type="ARBA" id="ARBA00022989"/>
    </source>
</evidence>
<keyword evidence="10" id="KW-1185">Reference proteome</keyword>
<feature type="binding site" evidence="6">
    <location>
        <position position="194"/>
    </location>
    <ligand>
        <name>Zn(2+)</name>
        <dbReference type="ChEBI" id="CHEBI:29105"/>
    </ligand>
</feature>
<evidence type="ECO:0000256" key="2">
    <source>
        <dbReference type="ARBA" id="ARBA00007018"/>
    </source>
</evidence>
<feature type="binding site" evidence="6">
    <location>
        <position position="344"/>
    </location>
    <ligand>
        <name>Zn(2+)</name>
        <dbReference type="ChEBI" id="CHEBI:29105"/>
    </ligand>
</feature>
<dbReference type="Proteomes" id="UP000054350">
    <property type="component" value="Unassembled WGS sequence"/>
</dbReference>
<comment type="similarity">
    <text evidence="2">Belongs to the ADIPOR family.</text>
</comment>
<proteinExistence type="inferred from homology"/>
<feature type="transmembrane region" description="Helical" evidence="8">
    <location>
        <begin position="237"/>
        <end position="260"/>
    </location>
</feature>
<feature type="transmembrane region" description="Helical" evidence="8">
    <location>
        <begin position="272"/>
        <end position="290"/>
    </location>
</feature>
<dbReference type="STRING" id="578462.A0A0L0T4W7"/>
<dbReference type="GO" id="GO:0006882">
    <property type="term" value="P:intracellular zinc ion homeostasis"/>
    <property type="evidence" value="ECO:0007669"/>
    <property type="project" value="TreeGrafter"/>
</dbReference>
<accession>A0A0L0T4W7</accession>
<gene>
    <name evidence="9" type="ORF">AMAG_14380</name>
</gene>
<evidence type="ECO:0000256" key="5">
    <source>
        <dbReference type="ARBA" id="ARBA00023136"/>
    </source>
</evidence>
<sequence length="373" mass="41663">MSRVDSPSLGELRQRPRTAAPSSTDSAVADDETDRRASVSTVTSSATSASGEAVRAHTVESHLASHRASTISTTPVEPVDAPTGKPTLVSAWWTSRKLRTYRYEQVPHYLQDNEYIHTGYRASYSFTESWASMLFVHNETGNIWTHFLGLLMFVALMASTTLFLPSQAGVWDHVVFGGFLASACACFLFSTLFHTHYCNNRDAYVRFGCLDYAGISILICGSATLVTYYVLACDPLLRTIYLTLLLSVSFVGIVGPYFAIWATSRFRVWRTIIYVASGILSGVPIFHFVFKHGVPTDMPWWAMYGWFVMGGTYIVGATIYASKVPERWWPGRFDYFGHSHQIWHCFVVAAACVHAYSAVELMTWRVEQACPIA</sequence>
<dbReference type="PANTHER" id="PTHR20855:SF52">
    <property type="entry name" value="ADIPONECTIN RECEPTOR PROTEIN"/>
    <property type="match status" value="1"/>
</dbReference>
<reference evidence="9 10" key="1">
    <citation type="submission" date="2009-11" db="EMBL/GenBank/DDBJ databases">
        <title>Annotation of Allomyces macrogynus ATCC 38327.</title>
        <authorList>
            <consortium name="The Broad Institute Genome Sequencing Platform"/>
            <person name="Russ C."/>
            <person name="Cuomo C."/>
            <person name="Burger G."/>
            <person name="Gray M.W."/>
            <person name="Holland P.W.H."/>
            <person name="King N."/>
            <person name="Lang F.B.F."/>
            <person name="Roger A.J."/>
            <person name="Ruiz-Trillo I."/>
            <person name="Young S.K."/>
            <person name="Zeng Q."/>
            <person name="Gargeya S."/>
            <person name="Fitzgerald M."/>
            <person name="Haas B."/>
            <person name="Abouelleil A."/>
            <person name="Alvarado L."/>
            <person name="Arachchi H.M."/>
            <person name="Berlin A."/>
            <person name="Chapman S.B."/>
            <person name="Gearin G."/>
            <person name="Goldberg J."/>
            <person name="Griggs A."/>
            <person name="Gujja S."/>
            <person name="Hansen M."/>
            <person name="Heiman D."/>
            <person name="Howarth C."/>
            <person name="Larimer J."/>
            <person name="Lui A."/>
            <person name="MacDonald P.J.P."/>
            <person name="McCowen C."/>
            <person name="Montmayeur A."/>
            <person name="Murphy C."/>
            <person name="Neiman D."/>
            <person name="Pearson M."/>
            <person name="Priest M."/>
            <person name="Roberts A."/>
            <person name="Saif S."/>
            <person name="Shea T."/>
            <person name="Sisk P."/>
            <person name="Stolte C."/>
            <person name="Sykes S."/>
            <person name="Wortman J."/>
            <person name="Nusbaum C."/>
            <person name="Birren B."/>
        </authorList>
    </citation>
    <scope>NUCLEOTIDE SEQUENCE [LARGE SCALE GENOMIC DNA]</scope>
    <source>
        <strain evidence="9 10">ATCC 38327</strain>
    </source>
</reference>
<keyword evidence="6" id="KW-0862">Zinc</keyword>
<dbReference type="AlphaFoldDB" id="A0A0L0T4W7"/>
<dbReference type="GO" id="GO:0038023">
    <property type="term" value="F:signaling receptor activity"/>
    <property type="evidence" value="ECO:0007669"/>
    <property type="project" value="TreeGrafter"/>
</dbReference>
<dbReference type="EMBL" id="GG745362">
    <property type="protein sequence ID" value="KNE69853.1"/>
    <property type="molecule type" value="Genomic_DNA"/>
</dbReference>
<feature type="binding site" evidence="6">
    <location>
        <position position="340"/>
    </location>
    <ligand>
        <name>Zn(2+)</name>
        <dbReference type="ChEBI" id="CHEBI:29105"/>
    </ligand>
</feature>
<dbReference type="Pfam" id="PF03006">
    <property type="entry name" value="HlyIII"/>
    <property type="match status" value="1"/>
</dbReference>
<dbReference type="VEuPathDB" id="FungiDB:AMAG_14380"/>
<keyword evidence="3 8" id="KW-0812">Transmembrane</keyword>
<evidence type="ECO:0000256" key="6">
    <source>
        <dbReference type="PIRSR" id="PIRSR604254-1"/>
    </source>
</evidence>
<evidence type="ECO:0000256" key="8">
    <source>
        <dbReference type="SAM" id="Phobius"/>
    </source>
</evidence>
<keyword evidence="6" id="KW-0479">Metal-binding</keyword>
<feature type="transmembrane region" description="Helical" evidence="8">
    <location>
        <begin position="342"/>
        <end position="359"/>
    </location>
</feature>
<name>A0A0L0T4W7_ALLM3</name>
<dbReference type="GO" id="GO:0046872">
    <property type="term" value="F:metal ion binding"/>
    <property type="evidence" value="ECO:0007669"/>
    <property type="project" value="UniProtKB-KW"/>
</dbReference>
<feature type="transmembrane region" description="Helical" evidence="8">
    <location>
        <begin position="176"/>
        <end position="197"/>
    </location>
</feature>
<feature type="transmembrane region" description="Helical" evidence="8">
    <location>
        <begin position="302"/>
        <end position="321"/>
    </location>
</feature>
<evidence type="ECO:0000256" key="1">
    <source>
        <dbReference type="ARBA" id="ARBA00004141"/>
    </source>
</evidence>
<feature type="region of interest" description="Disordered" evidence="7">
    <location>
        <begin position="1"/>
        <end position="59"/>
    </location>
</feature>
<dbReference type="PANTHER" id="PTHR20855">
    <property type="entry name" value="ADIPOR/PROGESTIN RECEPTOR-RELATED"/>
    <property type="match status" value="1"/>
</dbReference>
<dbReference type="GO" id="GO:0016020">
    <property type="term" value="C:membrane"/>
    <property type="evidence" value="ECO:0007669"/>
    <property type="project" value="UniProtKB-SubCell"/>
</dbReference>
<evidence type="ECO:0000256" key="3">
    <source>
        <dbReference type="ARBA" id="ARBA00022692"/>
    </source>
</evidence>
<evidence type="ECO:0000313" key="10">
    <source>
        <dbReference type="Proteomes" id="UP000054350"/>
    </source>
</evidence>
<feature type="compositionally biased region" description="Low complexity" evidence="7">
    <location>
        <begin position="38"/>
        <end position="50"/>
    </location>
</feature>
<evidence type="ECO:0000313" key="9">
    <source>
        <dbReference type="EMBL" id="KNE69853.1"/>
    </source>
</evidence>
<reference evidence="10" key="2">
    <citation type="submission" date="2009-11" db="EMBL/GenBank/DDBJ databases">
        <title>The Genome Sequence of Allomyces macrogynus strain ATCC 38327.</title>
        <authorList>
            <consortium name="The Broad Institute Genome Sequencing Platform"/>
            <person name="Russ C."/>
            <person name="Cuomo C."/>
            <person name="Shea T."/>
            <person name="Young S.K."/>
            <person name="Zeng Q."/>
            <person name="Koehrsen M."/>
            <person name="Haas B."/>
            <person name="Borodovsky M."/>
            <person name="Guigo R."/>
            <person name="Alvarado L."/>
            <person name="Berlin A."/>
            <person name="Borenstein D."/>
            <person name="Chen Z."/>
            <person name="Engels R."/>
            <person name="Freedman E."/>
            <person name="Gellesch M."/>
            <person name="Goldberg J."/>
            <person name="Griggs A."/>
            <person name="Gujja S."/>
            <person name="Heiman D."/>
            <person name="Hepburn T."/>
            <person name="Howarth C."/>
            <person name="Jen D."/>
            <person name="Larson L."/>
            <person name="Lewis B."/>
            <person name="Mehta T."/>
            <person name="Park D."/>
            <person name="Pearson M."/>
            <person name="Roberts A."/>
            <person name="Saif S."/>
            <person name="Shenoy N."/>
            <person name="Sisk P."/>
            <person name="Stolte C."/>
            <person name="Sykes S."/>
            <person name="Walk T."/>
            <person name="White J."/>
            <person name="Yandava C."/>
            <person name="Burger G."/>
            <person name="Gray M.W."/>
            <person name="Holland P.W.H."/>
            <person name="King N."/>
            <person name="Lang F.B.F."/>
            <person name="Roger A.J."/>
            <person name="Ruiz-Trillo I."/>
            <person name="Lander E."/>
            <person name="Nusbaum C."/>
        </authorList>
    </citation>
    <scope>NUCLEOTIDE SEQUENCE [LARGE SCALE GENOMIC DNA]</scope>
    <source>
        <strain evidence="10">ATCC 38327</strain>
    </source>
</reference>
<evidence type="ECO:0000256" key="7">
    <source>
        <dbReference type="SAM" id="MobiDB-lite"/>
    </source>
</evidence>
<feature type="transmembrane region" description="Helical" evidence="8">
    <location>
        <begin position="143"/>
        <end position="164"/>
    </location>
</feature>
<feature type="transmembrane region" description="Helical" evidence="8">
    <location>
        <begin position="209"/>
        <end position="231"/>
    </location>
</feature>
<keyword evidence="5 8" id="KW-0472">Membrane</keyword>
<keyword evidence="4 8" id="KW-1133">Transmembrane helix</keyword>
<protein>
    <submittedName>
        <fullName evidence="9">Hemolysin III family channel protein</fullName>
    </submittedName>
</protein>
<dbReference type="OMA" id="CELISYD"/>
<dbReference type="eggNOG" id="KOG0748">
    <property type="taxonomic scope" value="Eukaryota"/>
</dbReference>
<organism evidence="9 10">
    <name type="scientific">Allomyces macrogynus (strain ATCC 38327)</name>
    <name type="common">Allomyces javanicus var. macrogynus</name>
    <dbReference type="NCBI Taxonomy" id="578462"/>
    <lineage>
        <taxon>Eukaryota</taxon>
        <taxon>Fungi</taxon>
        <taxon>Fungi incertae sedis</taxon>
        <taxon>Blastocladiomycota</taxon>
        <taxon>Blastocladiomycetes</taxon>
        <taxon>Blastocladiales</taxon>
        <taxon>Blastocladiaceae</taxon>
        <taxon>Allomyces</taxon>
    </lineage>
</organism>
<dbReference type="OrthoDB" id="5585746at2759"/>
<dbReference type="InterPro" id="IPR004254">
    <property type="entry name" value="AdipoR/HlyIII-related"/>
</dbReference>
<comment type="subcellular location">
    <subcellularLocation>
        <location evidence="1">Membrane</location>
        <topology evidence="1">Multi-pass membrane protein</topology>
    </subcellularLocation>
</comment>